<gene>
    <name evidence="10" type="primary">aroA</name>
    <name evidence="10" type="ORF">MM50RIKEN_17930</name>
</gene>
<evidence type="ECO:0000256" key="5">
    <source>
        <dbReference type="ARBA" id="ARBA00022679"/>
    </source>
</evidence>
<dbReference type="InterPro" id="IPR036968">
    <property type="entry name" value="Enolpyruvate_Tfrase_sf"/>
</dbReference>
<feature type="domain" description="Enolpyruvate transferase" evidence="9">
    <location>
        <begin position="243"/>
        <end position="359"/>
    </location>
</feature>
<evidence type="ECO:0000259" key="9">
    <source>
        <dbReference type="Pfam" id="PF00275"/>
    </source>
</evidence>
<keyword evidence="4" id="KW-0028">Amino-acid biosynthesis</keyword>
<evidence type="ECO:0000313" key="11">
    <source>
        <dbReference type="Proteomes" id="UP000681035"/>
    </source>
</evidence>
<dbReference type="AlphaFoldDB" id="A0A810Q215"/>
<organism evidence="10 11">
    <name type="scientific">Vescimonas coprocola</name>
    <dbReference type="NCBI Taxonomy" id="2714355"/>
    <lineage>
        <taxon>Bacteria</taxon>
        <taxon>Bacillati</taxon>
        <taxon>Bacillota</taxon>
        <taxon>Clostridia</taxon>
        <taxon>Eubacteriales</taxon>
        <taxon>Oscillospiraceae</taxon>
        <taxon>Vescimonas</taxon>
    </lineage>
</organism>
<dbReference type="PANTHER" id="PTHR21090:SF5">
    <property type="entry name" value="PENTAFUNCTIONAL AROM POLYPEPTIDE"/>
    <property type="match status" value="1"/>
</dbReference>
<dbReference type="PIRSF" id="PIRSF000505">
    <property type="entry name" value="EPSPS"/>
    <property type="match status" value="1"/>
</dbReference>
<evidence type="ECO:0000256" key="7">
    <source>
        <dbReference type="ARBA" id="ARBA00030046"/>
    </source>
</evidence>
<dbReference type="GO" id="GO:0009073">
    <property type="term" value="P:aromatic amino acid family biosynthetic process"/>
    <property type="evidence" value="ECO:0007669"/>
    <property type="project" value="UniProtKB-KW"/>
</dbReference>
<keyword evidence="11" id="KW-1185">Reference proteome</keyword>
<dbReference type="UniPathway" id="UPA00053">
    <property type="reaction ID" value="UER00089"/>
</dbReference>
<evidence type="ECO:0000256" key="4">
    <source>
        <dbReference type="ARBA" id="ARBA00022605"/>
    </source>
</evidence>
<evidence type="ECO:0000256" key="8">
    <source>
        <dbReference type="ARBA" id="ARBA00044633"/>
    </source>
</evidence>
<dbReference type="Pfam" id="PF00275">
    <property type="entry name" value="EPSP_synthase"/>
    <property type="match status" value="2"/>
</dbReference>
<dbReference type="Gene3D" id="3.65.10.10">
    <property type="entry name" value="Enolpyruvate transferase domain"/>
    <property type="match status" value="3"/>
</dbReference>
<keyword evidence="6" id="KW-0057">Aromatic amino acid biosynthesis</keyword>
<proteinExistence type="inferred from homology"/>
<dbReference type="GO" id="GO:0008652">
    <property type="term" value="P:amino acid biosynthetic process"/>
    <property type="evidence" value="ECO:0007669"/>
    <property type="project" value="UniProtKB-KW"/>
</dbReference>
<dbReference type="GO" id="GO:0003866">
    <property type="term" value="F:3-phosphoshikimate 1-carboxyvinyltransferase activity"/>
    <property type="evidence" value="ECO:0007669"/>
    <property type="project" value="UniProtKB-EC"/>
</dbReference>
<dbReference type="InterPro" id="IPR001986">
    <property type="entry name" value="Enolpyruvate_Tfrase_dom"/>
</dbReference>
<dbReference type="InterPro" id="IPR006264">
    <property type="entry name" value="EPSP_synthase"/>
</dbReference>
<dbReference type="GO" id="GO:0009423">
    <property type="term" value="P:chorismate biosynthetic process"/>
    <property type="evidence" value="ECO:0007669"/>
    <property type="project" value="UniProtKB-UniPathway"/>
</dbReference>
<dbReference type="PROSITE" id="PS00885">
    <property type="entry name" value="EPSP_SYNTHASE_2"/>
    <property type="match status" value="1"/>
</dbReference>
<dbReference type="Proteomes" id="UP000681035">
    <property type="component" value="Chromosome"/>
</dbReference>
<accession>A0A810Q215</accession>
<evidence type="ECO:0000256" key="1">
    <source>
        <dbReference type="ARBA" id="ARBA00004811"/>
    </source>
</evidence>
<dbReference type="EC" id="2.5.1.19" evidence="3"/>
<name>A0A810Q215_9FIRM</name>
<evidence type="ECO:0000256" key="3">
    <source>
        <dbReference type="ARBA" id="ARBA00012450"/>
    </source>
</evidence>
<evidence type="ECO:0000256" key="6">
    <source>
        <dbReference type="ARBA" id="ARBA00023141"/>
    </source>
</evidence>
<dbReference type="KEGG" id="vcop:MM50RIKEN_17930"/>
<feature type="domain" description="Enolpyruvate transferase" evidence="9">
    <location>
        <begin position="119"/>
        <end position="236"/>
    </location>
</feature>
<comment type="similarity">
    <text evidence="2">Belongs to the EPSP synthase family.</text>
</comment>
<dbReference type="EMBL" id="AP023418">
    <property type="protein sequence ID" value="BCK82030.1"/>
    <property type="molecule type" value="Genomic_DNA"/>
</dbReference>
<evidence type="ECO:0000256" key="2">
    <source>
        <dbReference type="ARBA" id="ARBA00009948"/>
    </source>
</evidence>
<evidence type="ECO:0000313" key="10">
    <source>
        <dbReference type="EMBL" id="BCK82030.1"/>
    </source>
</evidence>
<dbReference type="SUPFAM" id="SSF55205">
    <property type="entry name" value="EPT/RTPC-like"/>
    <property type="match status" value="1"/>
</dbReference>
<protein>
    <recommendedName>
        <fullName evidence="3">3-phosphoshikimate 1-carboxyvinyltransferase</fullName>
        <ecNumber evidence="3">2.5.1.19</ecNumber>
    </recommendedName>
    <alternativeName>
        <fullName evidence="7">5-enolpyruvylshikimate-3-phosphate synthase</fullName>
    </alternativeName>
</protein>
<reference evidence="10" key="1">
    <citation type="submission" date="2020-09" db="EMBL/GenBank/DDBJ databases">
        <title>New species isolated from human feces.</title>
        <authorList>
            <person name="Kitahara M."/>
            <person name="Shigeno Y."/>
            <person name="Shime M."/>
            <person name="Matsumoto Y."/>
            <person name="Nakamura S."/>
            <person name="Motooka D."/>
            <person name="Fukuoka S."/>
            <person name="Nishikawa H."/>
            <person name="Benno Y."/>
        </authorList>
    </citation>
    <scope>NUCLEOTIDE SEQUENCE</scope>
    <source>
        <strain evidence="10">MM50</strain>
    </source>
</reference>
<dbReference type="RefSeq" id="WP_213540650.1">
    <property type="nucleotide sequence ID" value="NZ_AP023418.1"/>
</dbReference>
<dbReference type="InterPro" id="IPR013792">
    <property type="entry name" value="RNA3'P_cycl/enolpyr_Trfase_a/b"/>
</dbReference>
<comment type="catalytic activity">
    <reaction evidence="8">
        <text>3-phosphoshikimate + phosphoenolpyruvate = 5-O-(1-carboxyvinyl)-3-phosphoshikimate + phosphate</text>
        <dbReference type="Rhea" id="RHEA:21256"/>
        <dbReference type="ChEBI" id="CHEBI:43474"/>
        <dbReference type="ChEBI" id="CHEBI:57701"/>
        <dbReference type="ChEBI" id="CHEBI:58702"/>
        <dbReference type="ChEBI" id="CHEBI:145989"/>
        <dbReference type="EC" id="2.5.1.19"/>
    </reaction>
    <physiologicalReaction direction="left-to-right" evidence="8">
        <dbReference type="Rhea" id="RHEA:21257"/>
    </physiologicalReaction>
</comment>
<keyword evidence="5" id="KW-0808">Transferase</keyword>
<dbReference type="PANTHER" id="PTHR21090">
    <property type="entry name" value="AROM/DEHYDROQUINATE SYNTHASE"/>
    <property type="match status" value="1"/>
</dbReference>
<dbReference type="InterPro" id="IPR023193">
    <property type="entry name" value="EPSP_synthase_CS"/>
</dbReference>
<comment type="pathway">
    <text evidence="1">Metabolic intermediate biosynthesis; chorismate biosynthesis; chorismate from D-erythrose 4-phosphate and phosphoenolpyruvate: step 6/7.</text>
</comment>
<sequence length="372" mass="39907">MDVKLYPAPLAGTVAAPPSKSRWHRELICQAASGRFPPLPPDAPEDIRATAAGLRVLYGGGEEVPCGASGSTLRFLLPLAMVLGREVTFTGTPRLLERVMPGLWGVTPCPGGLRVTGRLTGGVYRLPGGDTSQLISGMLMALPLCREDSRLEAPGPVSRPYVDLTAWVLERYGVVLHRARGGWRIPGGQRFAPLPMEQEGDWSAAAYWLVLAALGQGITVTGLRQDSRQGDRRALTLCRELPQQVSLRENPDLLPPLALLAALRPDKEIRFTDAARLRRKESDRLAATAALLTALGGRAQETADGLAVRGVACLQGGEVQSAGDHRLAMLAACAAPFCREPVVLRGADCTAKSYPAFWRDYAQLGGKVEHLT</sequence>